<dbReference type="InterPro" id="IPR016102">
    <property type="entry name" value="Succinyl-CoA_synth-like"/>
</dbReference>
<dbReference type="AlphaFoldDB" id="A0A1Z5HRU8"/>
<reference evidence="9" key="1">
    <citation type="journal article" date="2017" name="Appl. Environ. Microbiol.">
        <title>Genomic analysis of Calderihabitans maritimus KKC1, a thermophilic hydrogenogenic carboxydotrophic bacterium isolated from marine sediment.</title>
        <authorList>
            <person name="Omae K."/>
            <person name="Yoneda Y."/>
            <person name="Fukuyama Y."/>
            <person name="Yoshida T."/>
            <person name="Sako Y."/>
        </authorList>
    </citation>
    <scope>NUCLEOTIDE SEQUENCE [LARGE SCALE GENOMIC DNA]</scope>
    <source>
        <strain evidence="9">KKC1</strain>
    </source>
</reference>
<dbReference type="GO" id="GO:0046872">
    <property type="term" value="F:metal ion binding"/>
    <property type="evidence" value="ECO:0007669"/>
    <property type="project" value="UniProtKB-KW"/>
</dbReference>
<evidence type="ECO:0000256" key="5">
    <source>
        <dbReference type="ARBA" id="ARBA00022842"/>
    </source>
</evidence>
<evidence type="ECO:0000256" key="2">
    <source>
        <dbReference type="ARBA" id="ARBA00022598"/>
    </source>
</evidence>
<dbReference type="PROSITE" id="PS50975">
    <property type="entry name" value="ATP_GRASP"/>
    <property type="match status" value="1"/>
</dbReference>
<dbReference type="GO" id="GO:0005524">
    <property type="term" value="F:ATP binding"/>
    <property type="evidence" value="ECO:0007669"/>
    <property type="project" value="UniProtKB-UniRule"/>
</dbReference>
<dbReference type="GO" id="GO:0004775">
    <property type="term" value="F:succinate-CoA ligase (ADP-forming) activity"/>
    <property type="evidence" value="ECO:0007669"/>
    <property type="project" value="TreeGrafter"/>
</dbReference>
<keyword evidence="3" id="KW-0479">Metal-binding</keyword>
<dbReference type="GO" id="GO:0042709">
    <property type="term" value="C:succinate-CoA ligase complex"/>
    <property type="evidence" value="ECO:0007669"/>
    <property type="project" value="TreeGrafter"/>
</dbReference>
<dbReference type="PANTHER" id="PTHR11815:SF10">
    <property type="entry name" value="SUCCINATE--COA LIGASE [GDP-FORMING] SUBUNIT BETA, MITOCHONDRIAL"/>
    <property type="match status" value="1"/>
</dbReference>
<keyword evidence="6" id="KW-0067">ATP-binding</keyword>
<evidence type="ECO:0000259" key="7">
    <source>
        <dbReference type="PROSITE" id="PS50975"/>
    </source>
</evidence>
<comment type="caution">
    <text evidence="8">The sequence shown here is derived from an EMBL/GenBank/DDBJ whole genome shotgun (WGS) entry which is preliminary data.</text>
</comment>
<keyword evidence="4 6" id="KW-0547">Nucleotide-binding</keyword>
<accession>A0A1Z5HRU8</accession>
<evidence type="ECO:0000313" key="8">
    <source>
        <dbReference type="EMBL" id="GAW92249.1"/>
    </source>
</evidence>
<feature type="domain" description="ATP-grasp" evidence="7">
    <location>
        <begin position="9"/>
        <end position="219"/>
    </location>
</feature>
<dbReference type="Gene3D" id="3.40.50.261">
    <property type="entry name" value="Succinyl-CoA synthetase domains"/>
    <property type="match status" value="1"/>
</dbReference>
<dbReference type="Pfam" id="PF08442">
    <property type="entry name" value="ATP-grasp_2"/>
    <property type="match status" value="1"/>
</dbReference>
<name>A0A1Z5HRU8_9FIRM</name>
<dbReference type="EMBL" id="BDGJ01000064">
    <property type="protein sequence ID" value="GAW92249.1"/>
    <property type="molecule type" value="Genomic_DNA"/>
</dbReference>
<dbReference type="Proteomes" id="UP000197032">
    <property type="component" value="Unassembled WGS sequence"/>
</dbReference>
<dbReference type="GO" id="GO:0006104">
    <property type="term" value="P:succinyl-CoA metabolic process"/>
    <property type="evidence" value="ECO:0007669"/>
    <property type="project" value="TreeGrafter"/>
</dbReference>
<keyword evidence="9" id="KW-1185">Reference proteome</keyword>
<dbReference type="RefSeq" id="WP_088553649.1">
    <property type="nucleotide sequence ID" value="NZ_BDGJ01000064.1"/>
</dbReference>
<keyword evidence="5" id="KW-0460">Magnesium</keyword>
<dbReference type="InterPro" id="IPR005811">
    <property type="entry name" value="SUCC_ACL_C"/>
</dbReference>
<protein>
    <submittedName>
        <fullName evidence="8">Succinate-CoA ligase</fullName>
    </submittedName>
</protein>
<gene>
    <name evidence="8" type="ORF">KKC1_14070</name>
</gene>
<keyword evidence="2 8" id="KW-0436">Ligase</keyword>
<dbReference type="Pfam" id="PF00549">
    <property type="entry name" value="Ligase_CoA"/>
    <property type="match status" value="1"/>
</dbReference>
<dbReference type="PANTHER" id="PTHR11815">
    <property type="entry name" value="SUCCINYL-COA SYNTHETASE BETA CHAIN"/>
    <property type="match status" value="1"/>
</dbReference>
<keyword evidence="1" id="KW-0816">Tricarboxylic acid cycle</keyword>
<evidence type="ECO:0000256" key="3">
    <source>
        <dbReference type="ARBA" id="ARBA00022723"/>
    </source>
</evidence>
<dbReference type="InterPro" id="IPR013650">
    <property type="entry name" value="ATP-grasp_succ-CoA_synth-type"/>
</dbReference>
<dbReference type="OrthoDB" id="9802602at2"/>
<dbReference type="SUPFAM" id="SSF52210">
    <property type="entry name" value="Succinyl-CoA synthetase domains"/>
    <property type="match status" value="1"/>
</dbReference>
<dbReference type="NCBIfam" id="NF001913">
    <property type="entry name" value="PRK00696.1"/>
    <property type="match status" value="1"/>
</dbReference>
<sequence>MKLYEFEGKSIFQEIGIPVPRGITATNLEEAKKAASEVGYPVVVKSQVLRGGRGKAGGIKFAETEDELIKAVNDLLALQLSGEQVEKLLIEEKLSIAHEFYMGITLDPKSLLPILMISAQGGMDIELVAKNYPDQLHKLHLNPLKIPKLYQMIDWVLQTGLKGKELLEVAKVSLNLVNCYFKYNAITAEINPLVIDVDGKVIAADAKIEIDDAALFRLQALNNFKRRDEILDPLEAEAKAVGVSYVRLGKGNIGLIAGGAGLGMASMDMIAAHGGAPANFLDLGGDATMEKTAAALRIVLKTPGVEGVLINLFGGINNCEKMAMGISQVINEVNPPQAIVVKMRGHSQDEGWAILEKNNIPIIKYGTTEEAVILLLKEMNKKKVINSVHIG</sequence>
<dbReference type="Gene3D" id="3.30.470.20">
    <property type="entry name" value="ATP-grasp fold, B domain"/>
    <property type="match status" value="1"/>
</dbReference>
<dbReference type="PIRSF" id="PIRSF001554">
    <property type="entry name" value="SucCS_beta"/>
    <property type="match status" value="1"/>
</dbReference>
<dbReference type="InterPro" id="IPR011761">
    <property type="entry name" value="ATP-grasp"/>
</dbReference>
<dbReference type="InterPro" id="IPR013815">
    <property type="entry name" value="ATP_grasp_subdomain_1"/>
</dbReference>
<evidence type="ECO:0000256" key="6">
    <source>
        <dbReference type="PROSITE-ProRule" id="PRU00409"/>
    </source>
</evidence>
<evidence type="ECO:0000313" key="9">
    <source>
        <dbReference type="Proteomes" id="UP000197032"/>
    </source>
</evidence>
<dbReference type="Gene3D" id="3.30.1490.20">
    <property type="entry name" value="ATP-grasp fold, A domain"/>
    <property type="match status" value="1"/>
</dbReference>
<dbReference type="InterPro" id="IPR005809">
    <property type="entry name" value="Succ_CoA_ligase-like_bsu"/>
</dbReference>
<dbReference type="SUPFAM" id="SSF56059">
    <property type="entry name" value="Glutathione synthetase ATP-binding domain-like"/>
    <property type="match status" value="1"/>
</dbReference>
<evidence type="ECO:0000256" key="4">
    <source>
        <dbReference type="ARBA" id="ARBA00022741"/>
    </source>
</evidence>
<organism evidence="8 9">
    <name type="scientific">Calderihabitans maritimus</name>
    <dbReference type="NCBI Taxonomy" id="1246530"/>
    <lineage>
        <taxon>Bacteria</taxon>
        <taxon>Bacillati</taxon>
        <taxon>Bacillota</taxon>
        <taxon>Clostridia</taxon>
        <taxon>Neomoorellales</taxon>
        <taxon>Calderihabitantaceae</taxon>
        <taxon>Calderihabitans</taxon>
    </lineage>
</organism>
<proteinExistence type="predicted"/>
<evidence type="ECO:0000256" key="1">
    <source>
        <dbReference type="ARBA" id="ARBA00022532"/>
    </source>
</evidence>
<dbReference type="GO" id="GO:0006099">
    <property type="term" value="P:tricarboxylic acid cycle"/>
    <property type="evidence" value="ECO:0007669"/>
    <property type="project" value="UniProtKB-KW"/>
</dbReference>